<dbReference type="Gene3D" id="1.10.3210.10">
    <property type="entry name" value="Hypothetical protein af1432"/>
    <property type="match status" value="1"/>
</dbReference>
<protein>
    <submittedName>
        <fullName evidence="2">DUF4031 domain-containing protein</fullName>
    </submittedName>
</protein>
<organism evidence="2 3">
    <name type="scientific">Luteococcus sanguinis</name>
    <dbReference type="NCBI Taxonomy" id="174038"/>
    <lineage>
        <taxon>Bacteria</taxon>
        <taxon>Bacillati</taxon>
        <taxon>Actinomycetota</taxon>
        <taxon>Actinomycetes</taxon>
        <taxon>Propionibacteriales</taxon>
        <taxon>Propionibacteriaceae</taxon>
        <taxon>Luteococcus</taxon>
    </lineage>
</organism>
<dbReference type="PANTHER" id="PTHR21174:SF0">
    <property type="entry name" value="HD PHOSPHOHYDROLASE FAMILY PROTEIN-RELATED"/>
    <property type="match status" value="1"/>
</dbReference>
<dbReference type="SUPFAM" id="SSF109604">
    <property type="entry name" value="HD-domain/PDEase-like"/>
    <property type="match status" value="1"/>
</dbReference>
<keyword evidence="3" id="KW-1185">Reference proteome</keyword>
<accession>A0ABW1WYV9</accession>
<dbReference type="InterPro" id="IPR009218">
    <property type="entry name" value="HD_phosphohydro"/>
</dbReference>
<evidence type="ECO:0000313" key="3">
    <source>
        <dbReference type="Proteomes" id="UP001596266"/>
    </source>
</evidence>
<name>A0ABW1WYV9_9ACTN</name>
<proteinExistence type="predicted"/>
<dbReference type="RefSeq" id="WP_343886618.1">
    <property type="nucleotide sequence ID" value="NZ_BAAAKI010000017.1"/>
</dbReference>
<dbReference type="Pfam" id="PF13223">
    <property type="entry name" value="DUF4031"/>
    <property type="match status" value="1"/>
</dbReference>
<dbReference type="EMBL" id="JBHSUA010000002">
    <property type="protein sequence ID" value="MFC6395454.1"/>
    <property type="molecule type" value="Genomic_DNA"/>
</dbReference>
<feature type="domain" description="DUF4031" evidence="1">
    <location>
        <begin position="4"/>
        <end position="77"/>
    </location>
</feature>
<evidence type="ECO:0000259" key="1">
    <source>
        <dbReference type="Pfam" id="PF13223"/>
    </source>
</evidence>
<dbReference type="PANTHER" id="PTHR21174">
    <property type="match status" value="1"/>
</dbReference>
<reference evidence="3" key="1">
    <citation type="journal article" date="2019" name="Int. J. Syst. Evol. Microbiol.">
        <title>The Global Catalogue of Microorganisms (GCM) 10K type strain sequencing project: providing services to taxonomists for standard genome sequencing and annotation.</title>
        <authorList>
            <consortium name="The Broad Institute Genomics Platform"/>
            <consortium name="The Broad Institute Genome Sequencing Center for Infectious Disease"/>
            <person name="Wu L."/>
            <person name="Ma J."/>
        </authorList>
    </citation>
    <scope>NUCLEOTIDE SEQUENCE [LARGE SCALE GENOMIC DNA]</scope>
    <source>
        <strain evidence="3">CGMCC 1.15277</strain>
    </source>
</reference>
<gene>
    <name evidence="2" type="ORF">ACFP57_00385</name>
</gene>
<sequence>MALLCDAPRWPAHGTVYGHLVSDHSLDELHDFAAGIGMNPRSFDHDHYDLARERLDAALAAGAQLTPERQLVARVRAAGLRIAPDQKVPSRSLAHRMLVNRWQGLLPQAPDLGDDLLARYVEPQRHYHDVRHLAEMVTHLDELAPAAHTPRVEELAAWFHDAVWHGVAGSDEEQSAQLAERELTGLLDDEEVTEVARLVRLTSTHSPQAGDVSGARVCDADLAILGSAPGRYQTSVRDIRLEFGHFTNADWRTGRAMVLERFLDHEHLFTSSAARRRWEASARMNIGHELTRLAAGVSTGL</sequence>
<dbReference type="InterPro" id="IPR025109">
    <property type="entry name" value="DUF4031"/>
</dbReference>
<dbReference type="Proteomes" id="UP001596266">
    <property type="component" value="Unassembled WGS sequence"/>
</dbReference>
<comment type="caution">
    <text evidence="2">The sequence shown here is derived from an EMBL/GenBank/DDBJ whole genome shotgun (WGS) entry which is preliminary data.</text>
</comment>
<evidence type="ECO:0000313" key="2">
    <source>
        <dbReference type="EMBL" id="MFC6395454.1"/>
    </source>
</evidence>